<name>X1KQU7_9ZZZZ</name>
<dbReference type="AlphaFoldDB" id="X1KQU7"/>
<protein>
    <submittedName>
        <fullName evidence="1">Uncharacterized protein</fullName>
    </submittedName>
</protein>
<dbReference type="Gene3D" id="3.20.20.210">
    <property type="match status" value="1"/>
</dbReference>
<sequence>RICRHKKVDHIPYGFSFADPRGSTFAAWRKQGLSKEQQEKWYEFIRENEWIGIGKTNLGPIPPFQEKVIEERGNIRIWVDGWGVKRMDAINQPTAGFQTRRYLEFPIKRLEDFEKMKERFNPYTAERFSPTEEENKQKIEDSYSSSLRKGGKQYWKNRINLCNYSDRLVRLQIPGLFWKARDFTGFEGLCTMIHEQPGLVHEMMEYWT</sequence>
<comment type="caution">
    <text evidence="1">The sequence shown here is derived from an EMBL/GenBank/DDBJ whole genome shotgun (WGS) entry which is preliminary data.</text>
</comment>
<gene>
    <name evidence="1" type="ORF">S03H2_65142</name>
</gene>
<feature type="non-terminal residue" evidence="1">
    <location>
        <position position="208"/>
    </location>
</feature>
<evidence type="ECO:0000313" key="1">
    <source>
        <dbReference type="EMBL" id="GAH84403.1"/>
    </source>
</evidence>
<dbReference type="EMBL" id="BARU01042390">
    <property type="protein sequence ID" value="GAH84403.1"/>
    <property type="molecule type" value="Genomic_DNA"/>
</dbReference>
<dbReference type="InterPro" id="IPR038071">
    <property type="entry name" value="UROD/MetE-like_sf"/>
</dbReference>
<feature type="non-terminal residue" evidence="1">
    <location>
        <position position="1"/>
    </location>
</feature>
<organism evidence="1">
    <name type="scientific">marine sediment metagenome</name>
    <dbReference type="NCBI Taxonomy" id="412755"/>
    <lineage>
        <taxon>unclassified sequences</taxon>
        <taxon>metagenomes</taxon>
        <taxon>ecological metagenomes</taxon>
    </lineage>
</organism>
<reference evidence="1" key="1">
    <citation type="journal article" date="2014" name="Front. Microbiol.">
        <title>High frequency of phylogenetically diverse reductive dehalogenase-homologous genes in deep subseafloor sedimentary metagenomes.</title>
        <authorList>
            <person name="Kawai M."/>
            <person name="Futagami T."/>
            <person name="Toyoda A."/>
            <person name="Takaki Y."/>
            <person name="Nishi S."/>
            <person name="Hori S."/>
            <person name="Arai W."/>
            <person name="Tsubouchi T."/>
            <person name="Morono Y."/>
            <person name="Uchiyama I."/>
            <person name="Ito T."/>
            <person name="Fujiyama A."/>
            <person name="Inagaki F."/>
            <person name="Takami H."/>
        </authorList>
    </citation>
    <scope>NUCLEOTIDE SEQUENCE</scope>
    <source>
        <strain evidence="1">Expedition CK06-06</strain>
    </source>
</reference>
<accession>X1KQU7</accession>
<proteinExistence type="predicted"/>